<feature type="compositionally biased region" description="Polar residues" evidence="1">
    <location>
        <begin position="73"/>
        <end position="86"/>
    </location>
</feature>
<feature type="compositionally biased region" description="Basic and acidic residues" evidence="1">
    <location>
        <begin position="63"/>
        <end position="72"/>
    </location>
</feature>
<evidence type="ECO:0000256" key="1">
    <source>
        <dbReference type="SAM" id="MobiDB-lite"/>
    </source>
</evidence>
<comment type="caution">
    <text evidence="2">The sequence shown here is derived from an EMBL/GenBank/DDBJ whole genome shotgun (WGS) entry which is preliminary data.</text>
</comment>
<feature type="compositionally biased region" description="Polar residues" evidence="1">
    <location>
        <begin position="1"/>
        <end position="25"/>
    </location>
</feature>
<evidence type="ECO:0000313" key="3">
    <source>
        <dbReference type="Proteomes" id="UP001362999"/>
    </source>
</evidence>
<proteinExistence type="predicted"/>
<organism evidence="2 3">
    <name type="scientific">Favolaschia claudopus</name>
    <dbReference type="NCBI Taxonomy" id="2862362"/>
    <lineage>
        <taxon>Eukaryota</taxon>
        <taxon>Fungi</taxon>
        <taxon>Dikarya</taxon>
        <taxon>Basidiomycota</taxon>
        <taxon>Agaricomycotina</taxon>
        <taxon>Agaricomycetes</taxon>
        <taxon>Agaricomycetidae</taxon>
        <taxon>Agaricales</taxon>
        <taxon>Marasmiineae</taxon>
        <taxon>Mycenaceae</taxon>
        <taxon>Favolaschia</taxon>
    </lineage>
</organism>
<dbReference type="Proteomes" id="UP001362999">
    <property type="component" value="Unassembled WGS sequence"/>
</dbReference>
<feature type="compositionally biased region" description="Basic and acidic residues" evidence="1">
    <location>
        <begin position="87"/>
        <end position="98"/>
    </location>
</feature>
<sequence length="109" mass="12555">MKNTQLNNLNILPGQPKQNQRSASPQGREIVDERQKVVKCYGYNNVTLNLGEKNGKRRKKKEKEREKKETTRHTGNWQGVTKSNNKMKGEPGGEEDKLCLLNSLLLHRK</sequence>
<feature type="region of interest" description="Disordered" evidence="1">
    <location>
        <begin position="1"/>
        <end position="31"/>
    </location>
</feature>
<feature type="region of interest" description="Disordered" evidence="1">
    <location>
        <begin position="51"/>
        <end position="98"/>
    </location>
</feature>
<dbReference type="EMBL" id="JAWWNJ010000018">
    <property type="protein sequence ID" value="KAK7036903.1"/>
    <property type="molecule type" value="Genomic_DNA"/>
</dbReference>
<protein>
    <submittedName>
        <fullName evidence="2">Uncharacterized protein</fullName>
    </submittedName>
</protein>
<gene>
    <name evidence="2" type="ORF">R3P38DRAFT_2770959</name>
</gene>
<dbReference type="AlphaFoldDB" id="A0AAW0CCP9"/>
<accession>A0AAW0CCP9</accession>
<reference evidence="2 3" key="1">
    <citation type="journal article" date="2024" name="J Genomics">
        <title>Draft genome sequencing and assembly of Favolaschia claudopus CIRM-BRFM 2984 isolated from oak limbs.</title>
        <authorList>
            <person name="Navarro D."/>
            <person name="Drula E."/>
            <person name="Chaduli D."/>
            <person name="Cazenave R."/>
            <person name="Ahrendt S."/>
            <person name="Wang J."/>
            <person name="Lipzen A."/>
            <person name="Daum C."/>
            <person name="Barry K."/>
            <person name="Grigoriev I.V."/>
            <person name="Favel A."/>
            <person name="Rosso M.N."/>
            <person name="Martin F."/>
        </authorList>
    </citation>
    <scope>NUCLEOTIDE SEQUENCE [LARGE SCALE GENOMIC DNA]</scope>
    <source>
        <strain evidence="2 3">CIRM-BRFM 2984</strain>
    </source>
</reference>
<name>A0AAW0CCP9_9AGAR</name>
<evidence type="ECO:0000313" key="2">
    <source>
        <dbReference type="EMBL" id="KAK7036903.1"/>
    </source>
</evidence>
<keyword evidence="3" id="KW-1185">Reference proteome</keyword>